<keyword evidence="2" id="KW-1185">Reference proteome</keyword>
<protein>
    <submittedName>
        <fullName evidence="1">NUDIX hydrolase</fullName>
    </submittedName>
</protein>
<accession>A0A4R9G6I1</accession>
<organism evidence="1 2">
    <name type="scientific">Leptospira semungkisensis</name>
    <dbReference type="NCBI Taxonomy" id="2484985"/>
    <lineage>
        <taxon>Bacteria</taxon>
        <taxon>Pseudomonadati</taxon>
        <taxon>Spirochaetota</taxon>
        <taxon>Spirochaetia</taxon>
        <taxon>Leptospirales</taxon>
        <taxon>Leptospiraceae</taxon>
        <taxon>Leptospira</taxon>
    </lineage>
</organism>
<dbReference type="SUPFAM" id="SSF55811">
    <property type="entry name" value="Nudix"/>
    <property type="match status" value="1"/>
</dbReference>
<reference evidence="1" key="1">
    <citation type="journal article" date="2019" name="PLoS Negl. Trop. Dis.">
        <title>Revisiting the worldwide diversity of Leptospira species in the environment.</title>
        <authorList>
            <person name="Vincent A.T."/>
            <person name="Schiettekatte O."/>
            <person name="Bourhy P."/>
            <person name="Veyrier F.J."/>
            <person name="Picardeau M."/>
        </authorList>
    </citation>
    <scope>NUCLEOTIDE SEQUENCE [LARGE SCALE GENOMIC DNA]</scope>
    <source>
        <strain evidence="1">SSS9</strain>
    </source>
</reference>
<dbReference type="OrthoDB" id="342567at2"/>
<dbReference type="GO" id="GO:0016787">
    <property type="term" value="F:hydrolase activity"/>
    <property type="evidence" value="ECO:0007669"/>
    <property type="project" value="UniProtKB-KW"/>
</dbReference>
<proteinExistence type="predicted"/>
<evidence type="ECO:0000313" key="2">
    <source>
        <dbReference type="Proteomes" id="UP000297453"/>
    </source>
</evidence>
<dbReference type="RefSeq" id="WP_135584473.1">
    <property type="nucleotide sequence ID" value="NZ_RQEP01000005.1"/>
</dbReference>
<evidence type="ECO:0000313" key="1">
    <source>
        <dbReference type="EMBL" id="TGK07031.1"/>
    </source>
</evidence>
<dbReference type="InterPro" id="IPR015797">
    <property type="entry name" value="NUDIX_hydrolase-like_dom_sf"/>
</dbReference>
<dbReference type="AlphaFoldDB" id="A0A4R9G6I1"/>
<name>A0A4R9G6I1_9LEPT</name>
<dbReference type="Gene3D" id="3.90.79.10">
    <property type="entry name" value="Nucleoside Triphosphate Pyrophosphohydrolase"/>
    <property type="match status" value="1"/>
</dbReference>
<gene>
    <name evidence="1" type="ORF">EHO59_02640</name>
</gene>
<dbReference type="Proteomes" id="UP000297453">
    <property type="component" value="Unassembled WGS sequence"/>
</dbReference>
<sequence>MSKHGFFQITQKVFLRKGKDILILRDKKSGFGDLPGGRMNEDEFYGDWLASLSRELQEEMGDSCEIKIHPKPIMVHKHRVSDGNHPCVIIGYHGEFLSGEIKISDEHDYLSWVDAISYDPNGLFFEYMLDAFKLYQKEYAPLMPEGRLEAKGWLL</sequence>
<comment type="caution">
    <text evidence="1">The sequence shown here is derived from an EMBL/GenBank/DDBJ whole genome shotgun (WGS) entry which is preliminary data.</text>
</comment>
<dbReference type="EMBL" id="RQEP01000005">
    <property type="protein sequence ID" value="TGK07031.1"/>
    <property type="molecule type" value="Genomic_DNA"/>
</dbReference>
<keyword evidence="1" id="KW-0378">Hydrolase</keyword>